<dbReference type="NCBIfam" id="TIGR00679">
    <property type="entry name" value="hpr-ser"/>
    <property type="match status" value="1"/>
</dbReference>
<dbReference type="Pfam" id="PF02603">
    <property type="entry name" value="Hpr_kinase_N"/>
    <property type="match status" value="1"/>
</dbReference>
<dbReference type="Gene3D" id="3.40.1390.20">
    <property type="entry name" value="HprK N-terminal domain-like"/>
    <property type="match status" value="1"/>
</dbReference>
<evidence type="ECO:0000256" key="10">
    <source>
        <dbReference type="ARBA" id="ARBA00022840"/>
    </source>
</evidence>
<feature type="region of interest" description="Important for the catalytic mechanism of both phosphorylation and dephosphorylation" evidence="14">
    <location>
        <begin position="205"/>
        <end position="214"/>
    </location>
</feature>
<protein>
    <recommendedName>
        <fullName evidence="14">HPr kinase/phosphorylase</fullName>
        <shortName evidence="14">HPrK/P</shortName>
        <ecNumber evidence="14">2.7.11.-</ecNumber>
        <ecNumber evidence="14">2.7.4.-</ecNumber>
    </recommendedName>
    <alternativeName>
        <fullName evidence="14">HPr(Ser) kinase/phosphorylase</fullName>
    </alternativeName>
</protein>
<feature type="region of interest" description="Important for the catalytic mechanism of dephosphorylation" evidence="14">
    <location>
        <begin position="268"/>
        <end position="273"/>
    </location>
</feature>
<keyword evidence="7 14" id="KW-0479">Metal-binding</keyword>
<reference evidence="17 18" key="1">
    <citation type="submission" date="2014-12" db="EMBL/GenBank/DDBJ databases">
        <title>Genomes of Geoalkalibacter ferrihydriticus and Geoalkalibacter subterraneus, two haloalkaliphilic metal-reducing members of the Geobacteraceae.</title>
        <authorList>
            <person name="Badalamenti J.P."/>
            <person name="Torres C.I."/>
            <person name="Krajmalnik-Brown R."/>
            <person name="Bond D.R."/>
        </authorList>
    </citation>
    <scope>NUCLEOTIDE SEQUENCE [LARGE SCALE GENOMIC DNA]</scope>
    <source>
        <strain evidence="17 18">DSM 17813</strain>
    </source>
</reference>
<evidence type="ECO:0000256" key="2">
    <source>
        <dbReference type="ARBA" id="ARBA00001946"/>
    </source>
</evidence>
<evidence type="ECO:0000256" key="3">
    <source>
        <dbReference type="ARBA" id="ARBA00006883"/>
    </source>
</evidence>
<feature type="active site" evidence="14">
    <location>
        <position position="247"/>
    </location>
</feature>
<keyword evidence="8 14" id="KW-0547">Nucleotide-binding</keyword>
<evidence type="ECO:0000313" key="18">
    <source>
        <dbReference type="Proteomes" id="UP000035068"/>
    </source>
</evidence>
<feature type="binding site" evidence="14">
    <location>
        <position position="206"/>
    </location>
    <ligand>
        <name>Mg(2+)</name>
        <dbReference type="ChEBI" id="CHEBI:18420"/>
    </ligand>
</feature>
<evidence type="ECO:0000256" key="9">
    <source>
        <dbReference type="ARBA" id="ARBA00022777"/>
    </source>
</evidence>
<dbReference type="GO" id="GO:0004712">
    <property type="term" value="F:protein serine/threonine/tyrosine kinase activity"/>
    <property type="evidence" value="ECO:0007669"/>
    <property type="project" value="UniProtKB-UniRule"/>
</dbReference>
<dbReference type="Gene3D" id="3.40.50.300">
    <property type="entry name" value="P-loop containing nucleotide triphosphate hydrolases"/>
    <property type="match status" value="1"/>
</dbReference>
<evidence type="ECO:0000256" key="11">
    <source>
        <dbReference type="ARBA" id="ARBA00022842"/>
    </source>
</evidence>
<comment type="caution">
    <text evidence="17">The sequence shown here is derived from an EMBL/GenBank/DDBJ whole genome shotgun (WGS) entry which is preliminary data.</text>
</comment>
<dbReference type="EC" id="2.7.4.-" evidence="14"/>
<comment type="miscellaneous">
    <text evidence="14">Both phosphorylation and phosphorolysis are carried out by the same active site and suggest a common mechanism for both reactions.</text>
</comment>
<dbReference type="SUPFAM" id="SSF53795">
    <property type="entry name" value="PEP carboxykinase-like"/>
    <property type="match status" value="1"/>
</dbReference>
<keyword evidence="6 14" id="KW-0808">Transferase</keyword>
<comment type="cofactor">
    <cofactor evidence="2 14">
        <name>Mg(2+)</name>
        <dbReference type="ChEBI" id="CHEBI:18420"/>
    </cofactor>
</comment>
<evidence type="ECO:0000256" key="7">
    <source>
        <dbReference type="ARBA" id="ARBA00022723"/>
    </source>
</evidence>
<feature type="domain" description="HPr(Ser) kinase/phosphorylase N-terminal" evidence="15">
    <location>
        <begin position="5"/>
        <end position="131"/>
    </location>
</feature>
<dbReference type="EC" id="2.7.11.-" evidence="14"/>
<dbReference type="SUPFAM" id="SSF75138">
    <property type="entry name" value="HprK N-terminal domain-like"/>
    <property type="match status" value="1"/>
</dbReference>
<dbReference type="GO" id="GO:0005524">
    <property type="term" value="F:ATP binding"/>
    <property type="evidence" value="ECO:0007669"/>
    <property type="project" value="UniProtKB-UniRule"/>
</dbReference>
<evidence type="ECO:0000256" key="6">
    <source>
        <dbReference type="ARBA" id="ARBA00022679"/>
    </source>
</evidence>
<dbReference type="Pfam" id="PF07475">
    <property type="entry name" value="Hpr_kinase_C"/>
    <property type="match status" value="1"/>
</dbReference>
<dbReference type="Proteomes" id="UP000035068">
    <property type="component" value="Unassembled WGS sequence"/>
</dbReference>
<dbReference type="AlphaFoldDB" id="A0A0C2HNR7"/>
<evidence type="ECO:0000256" key="14">
    <source>
        <dbReference type="HAMAP-Rule" id="MF_01249"/>
    </source>
</evidence>
<proteinExistence type="inferred from homology"/>
<comment type="function">
    <text evidence="14">Catalyzes the ATP- as well as the pyrophosphate-dependent phosphorylation of a specific serine residue in HPr, a phosphocarrier protein of the phosphoenolpyruvate-dependent sugar phosphotransferase system (PTS). HprK/P also catalyzes the pyrophosphate-producing, inorganic phosphate-dependent dephosphorylation (phosphorolysis) of seryl-phosphorylated HPr (P-Ser-HPr).</text>
</comment>
<evidence type="ECO:0000256" key="4">
    <source>
        <dbReference type="ARBA" id="ARBA00011643"/>
    </source>
</evidence>
<sequence length="324" mass="35939">MAELSIQELLGEDEAGLDLELLAGETGLSNKISVPRIQKPGLALAGYTTNLHPDRIQVLGSTELTYLEQLPRDTAMRNLAALCALNISCLIITKGQEPPDILVDEAARRGTPLLRTHHQSSIFISLITKFLEERLLPSTITHGVLVDVLGVGVLLMGKSGIGKSECALDLILRGHRLVADDVVRVRSKLPAVLFGEGMDLLHHHMEIRGLGIINIKHLFGVAAIRERKKIDLVIELVQWEDGQEYDRLGLEEETTTLLGIQLPMQRVPVRPGRNITTIVEVAARNQLLKEMGYHSAREFQDRLEQRMAETARLHSHTIIGDNLE</sequence>
<gene>
    <name evidence="14" type="primary">hprK</name>
    <name evidence="17" type="ORF">GFER_10440</name>
</gene>
<dbReference type="InterPro" id="IPR003755">
    <property type="entry name" value="HPr(Ser)_kin/Pase"/>
</dbReference>
<evidence type="ECO:0000256" key="13">
    <source>
        <dbReference type="ARBA" id="ARBA00047657"/>
    </source>
</evidence>
<evidence type="ECO:0000256" key="12">
    <source>
        <dbReference type="ARBA" id="ARBA00023268"/>
    </source>
</evidence>
<dbReference type="InterPro" id="IPR011104">
    <property type="entry name" value="Hpr_kin/Pase_C"/>
</dbReference>
<accession>A0A0C2HNR7</accession>
<evidence type="ECO:0000259" key="15">
    <source>
        <dbReference type="Pfam" id="PF02603"/>
    </source>
</evidence>
<evidence type="ECO:0000313" key="17">
    <source>
        <dbReference type="EMBL" id="KIH76575.1"/>
    </source>
</evidence>
<keyword evidence="11 14" id="KW-0460">Magnesium</keyword>
<evidence type="ECO:0000256" key="1">
    <source>
        <dbReference type="ARBA" id="ARBA00001120"/>
    </source>
</evidence>
<keyword evidence="10 14" id="KW-0067">ATP-binding</keyword>
<feature type="binding site" evidence="14">
    <location>
        <position position="164"/>
    </location>
    <ligand>
        <name>Mg(2+)</name>
        <dbReference type="ChEBI" id="CHEBI:18420"/>
    </ligand>
</feature>
<dbReference type="PANTHER" id="PTHR30305:SF1">
    <property type="entry name" value="HPR KINASE_PHOSPHORYLASE"/>
    <property type="match status" value="1"/>
</dbReference>
<dbReference type="EMBL" id="JWJD01000003">
    <property type="protein sequence ID" value="KIH76575.1"/>
    <property type="molecule type" value="Genomic_DNA"/>
</dbReference>
<dbReference type="RefSeq" id="WP_040099236.1">
    <property type="nucleotide sequence ID" value="NZ_JWJD01000003.1"/>
</dbReference>
<dbReference type="GO" id="GO:0000155">
    <property type="term" value="F:phosphorelay sensor kinase activity"/>
    <property type="evidence" value="ECO:0007669"/>
    <property type="project" value="InterPro"/>
</dbReference>
<dbReference type="GO" id="GO:0000287">
    <property type="term" value="F:magnesium ion binding"/>
    <property type="evidence" value="ECO:0007669"/>
    <property type="project" value="UniProtKB-UniRule"/>
</dbReference>
<dbReference type="InterPro" id="IPR011126">
    <property type="entry name" value="Hpr_kin/Pase_Hpr_N"/>
</dbReference>
<evidence type="ECO:0000259" key="16">
    <source>
        <dbReference type="Pfam" id="PF07475"/>
    </source>
</evidence>
<dbReference type="InterPro" id="IPR028979">
    <property type="entry name" value="Ser_kin/Pase_Hpr-like_N_sf"/>
</dbReference>
<evidence type="ECO:0000256" key="5">
    <source>
        <dbReference type="ARBA" id="ARBA00022527"/>
    </source>
</evidence>
<feature type="active site" evidence="14">
    <location>
        <position position="163"/>
    </location>
</feature>
<comment type="subunit">
    <text evidence="4 14">Homohexamer.</text>
</comment>
<organism evidence="17 18">
    <name type="scientific">Geoalkalibacter ferrihydriticus DSM 17813</name>
    <dbReference type="NCBI Taxonomy" id="1121915"/>
    <lineage>
        <taxon>Bacteria</taxon>
        <taxon>Pseudomonadati</taxon>
        <taxon>Thermodesulfobacteriota</taxon>
        <taxon>Desulfuromonadia</taxon>
        <taxon>Desulfuromonadales</taxon>
        <taxon>Geoalkalibacteraceae</taxon>
        <taxon>Geoalkalibacter</taxon>
    </lineage>
</organism>
<feature type="domain" description="HPr kinase/phosphorylase C-terminal" evidence="16">
    <location>
        <begin position="134"/>
        <end position="302"/>
    </location>
</feature>
<dbReference type="HAMAP" id="MF_01249">
    <property type="entry name" value="HPr_kinase"/>
    <property type="match status" value="1"/>
</dbReference>
<keyword evidence="9 14" id="KW-0418">Kinase</keyword>
<keyword evidence="18" id="KW-1185">Reference proteome</keyword>
<comment type="similarity">
    <text evidence="3 14">Belongs to the HPrK/P family.</text>
</comment>
<comment type="catalytic activity">
    <reaction evidence="13 14">
        <text>[HPr protein]-O-phospho-L-serine + phosphate + H(+) = [HPr protein]-L-serine + diphosphate</text>
        <dbReference type="Rhea" id="RHEA:46604"/>
        <dbReference type="Rhea" id="RHEA-COMP:11602"/>
        <dbReference type="Rhea" id="RHEA-COMP:11603"/>
        <dbReference type="ChEBI" id="CHEBI:15378"/>
        <dbReference type="ChEBI" id="CHEBI:29999"/>
        <dbReference type="ChEBI" id="CHEBI:33019"/>
        <dbReference type="ChEBI" id="CHEBI:43474"/>
        <dbReference type="ChEBI" id="CHEBI:83421"/>
    </reaction>
</comment>
<feature type="binding site" evidence="14">
    <location>
        <begin position="157"/>
        <end position="164"/>
    </location>
    <ligand>
        <name>ATP</name>
        <dbReference type="ChEBI" id="CHEBI:30616"/>
    </ligand>
</feature>
<comment type="catalytic activity">
    <reaction evidence="1 14">
        <text>[HPr protein]-L-serine + ATP = [HPr protein]-O-phospho-L-serine + ADP + H(+)</text>
        <dbReference type="Rhea" id="RHEA:46600"/>
        <dbReference type="Rhea" id="RHEA-COMP:11602"/>
        <dbReference type="Rhea" id="RHEA-COMP:11603"/>
        <dbReference type="ChEBI" id="CHEBI:15378"/>
        <dbReference type="ChEBI" id="CHEBI:29999"/>
        <dbReference type="ChEBI" id="CHEBI:30616"/>
        <dbReference type="ChEBI" id="CHEBI:83421"/>
        <dbReference type="ChEBI" id="CHEBI:456216"/>
    </reaction>
</comment>
<dbReference type="InterPro" id="IPR027417">
    <property type="entry name" value="P-loop_NTPase"/>
</dbReference>
<evidence type="ECO:0000256" key="8">
    <source>
        <dbReference type="ARBA" id="ARBA00022741"/>
    </source>
</evidence>
<feature type="active site" evidence="14">
    <location>
        <position position="142"/>
    </location>
</feature>
<dbReference type="CDD" id="cd01918">
    <property type="entry name" value="HprK_C"/>
    <property type="match status" value="1"/>
</dbReference>
<dbReference type="GO" id="GO:0004674">
    <property type="term" value="F:protein serine/threonine kinase activity"/>
    <property type="evidence" value="ECO:0007669"/>
    <property type="project" value="UniProtKB-KW"/>
</dbReference>
<keyword evidence="12 14" id="KW-0511">Multifunctional enzyme</keyword>
<dbReference type="FunFam" id="3.40.50.300:FF:000174">
    <property type="entry name" value="HPr kinase/phosphorylase"/>
    <property type="match status" value="1"/>
</dbReference>
<dbReference type="GO" id="GO:0006109">
    <property type="term" value="P:regulation of carbohydrate metabolic process"/>
    <property type="evidence" value="ECO:0007669"/>
    <property type="project" value="UniProtKB-UniRule"/>
</dbReference>
<keyword evidence="5 14" id="KW-0723">Serine/threonine-protein kinase</keyword>
<dbReference type="PANTHER" id="PTHR30305">
    <property type="entry name" value="PROTEIN YJDM-RELATED"/>
    <property type="match status" value="1"/>
</dbReference>
<feature type="active site" description="Proton acceptor; for phosphorylation activity. Proton donor; for dephosphorylation activity" evidence="14">
    <location>
        <position position="181"/>
    </location>
</feature>
<name>A0A0C2HNR7_9BACT</name>
<comment type="domain">
    <text evidence="14">The Walker A ATP-binding motif also binds Pi and PPi.</text>
</comment>